<keyword evidence="2" id="KW-1185">Reference proteome</keyword>
<name>A0A1H2Z8I0_9FLAO</name>
<protein>
    <recommendedName>
        <fullName evidence="3">DUF2892 domain-containing protein</fullName>
    </recommendedName>
</protein>
<dbReference type="EMBL" id="FNMV01000007">
    <property type="protein sequence ID" value="SDX13635.1"/>
    <property type="molecule type" value="Genomic_DNA"/>
</dbReference>
<evidence type="ECO:0000313" key="1">
    <source>
        <dbReference type="EMBL" id="SDX13635.1"/>
    </source>
</evidence>
<proteinExistence type="predicted"/>
<organism evidence="1 2">
    <name type="scientific">Flavobacterium degerlachei</name>
    <dbReference type="NCBI Taxonomy" id="229203"/>
    <lineage>
        <taxon>Bacteria</taxon>
        <taxon>Pseudomonadati</taxon>
        <taxon>Bacteroidota</taxon>
        <taxon>Flavobacteriia</taxon>
        <taxon>Flavobacteriales</taxon>
        <taxon>Flavobacteriaceae</taxon>
        <taxon>Flavobacterium</taxon>
    </lineage>
</organism>
<gene>
    <name evidence="1" type="ORF">SAMN05444338_107111</name>
</gene>
<reference evidence="2" key="1">
    <citation type="submission" date="2016-10" db="EMBL/GenBank/DDBJ databases">
        <authorList>
            <person name="Varghese N."/>
            <person name="Submissions S."/>
        </authorList>
    </citation>
    <scope>NUCLEOTIDE SEQUENCE [LARGE SCALE GENOMIC DNA]</scope>
    <source>
        <strain evidence="2">DSM 15718</strain>
    </source>
</reference>
<sequence>MTKNIASLKYIKMKKTLFTNWHAMRWIRLAIGLFFIQQAFQYQLFLLGFVAAFFLFQSIFNTGCHLNGCQVPSYKTDKNE</sequence>
<dbReference type="STRING" id="229203.SAMN05444338_107111"/>
<dbReference type="AlphaFoldDB" id="A0A1H2Z8I0"/>
<accession>A0A1H2Z8I0</accession>
<evidence type="ECO:0008006" key="3">
    <source>
        <dbReference type="Google" id="ProtNLM"/>
    </source>
</evidence>
<dbReference type="Proteomes" id="UP000198569">
    <property type="component" value="Unassembled WGS sequence"/>
</dbReference>
<evidence type="ECO:0000313" key="2">
    <source>
        <dbReference type="Proteomes" id="UP000198569"/>
    </source>
</evidence>